<dbReference type="AlphaFoldDB" id="A0A9N7NGJ2"/>
<evidence type="ECO:0000313" key="1">
    <source>
        <dbReference type="EMBL" id="CAA0829552.1"/>
    </source>
</evidence>
<dbReference type="CDD" id="cd09272">
    <property type="entry name" value="RNase_HI_RT_Ty1"/>
    <property type="match status" value="1"/>
</dbReference>
<dbReference type="InterPro" id="IPR043502">
    <property type="entry name" value="DNA/RNA_pol_sf"/>
</dbReference>
<protein>
    <submittedName>
        <fullName evidence="1">Cysteine-rich RLK (RECEPTOR-like protein kinase) 8</fullName>
    </submittedName>
</protein>
<reference evidence="1" key="1">
    <citation type="submission" date="2019-12" db="EMBL/GenBank/DDBJ databases">
        <authorList>
            <person name="Scholes J."/>
        </authorList>
    </citation>
    <scope>NUCLEOTIDE SEQUENCE</scope>
</reference>
<dbReference type="PANTHER" id="PTHR11439:SF465">
    <property type="entry name" value="REVERSE TRANSCRIPTASE TY1_COPIA-TYPE DOMAIN-CONTAINING PROTEIN"/>
    <property type="match status" value="1"/>
</dbReference>
<comment type="caution">
    <text evidence="1">The sequence shown here is derived from an EMBL/GenBank/DDBJ whole genome shotgun (WGS) entry which is preliminary data.</text>
</comment>
<proteinExistence type="predicted"/>
<name>A0A9N7NGJ2_STRHE</name>
<dbReference type="EMBL" id="CACSLK010027773">
    <property type="protein sequence ID" value="CAA0829552.1"/>
    <property type="molecule type" value="Genomic_DNA"/>
</dbReference>
<accession>A0A9N7NGJ2</accession>
<gene>
    <name evidence="1" type="ORF">SHERM_25121</name>
</gene>
<organism evidence="1 2">
    <name type="scientific">Striga hermonthica</name>
    <name type="common">Purple witchweed</name>
    <name type="synonym">Buchnera hermonthica</name>
    <dbReference type="NCBI Taxonomy" id="68872"/>
    <lineage>
        <taxon>Eukaryota</taxon>
        <taxon>Viridiplantae</taxon>
        <taxon>Streptophyta</taxon>
        <taxon>Embryophyta</taxon>
        <taxon>Tracheophyta</taxon>
        <taxon>Spermatophyta</taxon>
        <taxon>Magnoliopsida</taxon>
        <taxon>eudicotyledons</taxon>
        <taxon>Gunneridae</taxon>
        <taxon>Pentapetalae</taxon>
        <taxon>asterids</taxon>
        <taxon>lamiids</taxon>
        <taxon>Lamiales</taxon>
        <taxon>Orobanchaceae</taxon>
        <taxon>Buchnereae</taxon>
        <taxon>Striga</taxon>
    </lineage>
</organism>
<sequence>MTRPDITYAVQQLSQFVSAPLDTHWTAAVHVVRYLKSCPSLGLFYSSQTSLSLQAYSDADWGSCQDSRRSLTGYCVFLGSALIAWKTKKQVTVSRSSAEAEYRALSSTVCELQWLSFLLHDLVVSVDVPIPLWCDNQAALHIVANPVFHERTKHLDIDCHLVRNQYKAGFVIPKKISSALQLADIFTKSLGVSVFNALRFKLGLIDLHHVPSLRGGC</sequence>
<dbReference type="Proteomes" id="UP001153555">
    <property type="component" value="Unassembled WGS sequence"/>
</dbReference>
<keyword evidence="1" id="KW-0808">Transferase</keyword>
<keyword evidence="1" id="KW-0418">Kinase</keyword>
<dbReference type="PANTHER" id="PTHR11439">
    <property type="entry name" value="GAG-POL-RELATED RETROTRANSPOSON"/>
    <property type="match status" value="1"/>
</dbReference>
<keyword evidence="2" id="KW-1185">Reference proteome</keyword>
<evidence type="ECO:0000313" key="2">
    <source>
        <dbReference type="Proteomes" id="UP001153555"/>
    </source>
</evidence>
<dbReference type="SUPFAM" id="SSF56672">
    <property type="entry name" value="DNA/RNA polymerases"/>
    <property type="match status" value="1"/>
</dbReference>
<dbReference type="GO" id="GO:0016301">
    <property type="term" value="F:kinase activity"/>
    <property type="evidence" value="ECO:0007669"/>
    <property type="project" value="UniProtKB-KW"/>
</dbReference>
<dbReference type="OrthoDB" id="850529at2759"/>